<keyword evidence="1" id="KW-0802">TPR repeat</keyword>
<comment type="caution">
    <text evidence="2">The sequence shown here is derived from an EMBL/GenBank/DDBJ whole genome shotgun (WGS) entry which is preliminary data.</text>
</comment>
<keyword evidence="3" id="KW-1185">Reference proteome</keyword>
<evidence type="ECO:0000313" key="3">
    <source>
        <dbReference type="Proteomes" id="UP000019678"/>
    </source>
</evidence>
<dbReference type="InterPro" id="IPR019734">
    <property type="entry name" value="TPR_rpt"/>
</dbReference>
<feature type="repeat" description="TPR" evidence="1">
    <location>
        <begin position="137"/>
        <end position="170"/>
    </location>
</feature>
<dbReference type="Gene3D" id="1.25.40.10">
    <property type="entry name" value="Tetratricopeptide repeat domain"/>
    <property type="match status" value="1"/>
</dbReference>
<evidence type="ECO:0000313" key="2">
    <source>
        <dbReference type="EMBL" id="EYF08901.1"/>
    </source>
</evidence>
<proteinExistence type="predicted"/>
<protein>
    <submittedName>
        <fullName evidence="2">Uncharacterized protein</fullName>
    </submittedName>
</protein>
<dbReference type="AlphaFoldDB" id="A0A017TJS0"/>
<dbReference type="EMBL" id="ASRX01000002">
    <property type="protein sequence ID" value="EYF08901.1"/>
    <property type="molecule type" value="Genomic_DNA"/>
</dbReference>
<dbReference type="InterPro" id="IPR011990">
    <property type="entry name" value="TPR-like_helical_dom_sf"/>
</dbReference>
<dbReference type="PROSITE" id="PS50005">
    <property type="entry name" value="TPR"/>
    <property type="match status" value="1"/>
</dbReference>
<gene>
    <name evidence="2" type="ORF">CAP_2762</name>
</gene>
<dbReference type="Proteomes" id="UP000019678">
    <property type="component" value="Unassembled WGS sequence"/>
</dbReference>
<dbReference type="SUPFAM" id="SSF48452">
    <property type="entry name" value="TPR-like"/>
    <property type="match status" value="1"/>
</dbReference>
<name>A0A017TJS0_9BACT</name>
<organism evidence="2 3">
    <name type="scientific">Chondromyces apiculatus DSM 436</name>
    <dbReference type="NCBI Taxonomy" id="1192034"/>
    <lineage>
        <taxon>Bacteria</taxon>
        <taxon>Pseudomonadati</taxon>
        <taxon>Myxococcota</taxon>
        <taxon>Polyangia</taxon>
        <taxon>Polyangiales</taxon>
        <taxon>Polyangiaceae</taxon>
        <taxon>Chondromyces</taxon>
    </lineage>
</organism>
<reference evidence="2 3" key="1">
    <citation type="submission" date="2013-05" db="EMBL/GenBank/DDBJ databases">
        <title>Genome assembly of Chondromyces apiculatus DSM 436.</title>
        <authorList>
            <person name="Sharma G."/>
            <person name="Khatri I."/>
            <person name="Kaur C."/>
            <person name="Mayilraj S."/>
            <person name="Subramanian S."/>
        </authorList>
    </citation>
    <scope>NUCLEOTIDE SEQUENCE [LARGE SCALE GENOMIC DNA]</scope>
    <source>
        <strain evidence="2 3">DSM 436</strain>
    </source>
</reference>
<dbReference type="STRING" id="1192034.CAP_2762"/>
<dbReference type="eggNOG" id="COG1729">
    <property type="taxonomic scope" value="Bacteria"/>
</dbReference>
<accession>A0A017TJS0</accession>
<sequence length="312" mass="34149">MEFGGLGPRDVRYAASRALRALWRPALALTLAVTSAACASRAVDPATTAEAEAAYRDTLARSARLWKRAETLRAQDQAAAIQLYVLDEAEATGSPPPLLKKRRRALQVEAAARRAEAIVAYRALVDAPDLRSAPERSRALFALALSLQDAGKAEEAKKRYRQLLEEHPEAPATPEAYLALANLAFADGDLDEAVWRCDGSLRRSSGAGLRKRALYLKAWSLRGLGRSHNRAAMEALRDIVRMRRSDPRSLEAQIEDAAAQELVNLYTDHGDPDQAEAFFAAAGPRGAKLLALARSRGLGTGRRLERLDRKIY</sequence>
<evidence type="ECO:0000256" key="1">
    <source>
        <dbReference type="PROSITE-ProRule" id="PRU00339"/>
    </source>
</evidence>